<evidence type="ECO:0000313" key="4">
    <source>
        <dbReference type="Proteomes" id="UP000823913"/>
    </source>
</evidence>
<evidence type="ECO:0000256" key="2">
    <source>
        <dbReference type="SAM" id="SignalP"/>
    </source>
</evidence>
<dbReference type="PANTHER" id="PTHR45661">
    <property type="entry name" value="SURFACE ANTIGEN"/>
    <property type="match status" value="1"/>
</dbReference>
<dbReference type="GO" id="GO:0030313">
    <property type="term" value="C:cell envelope"/>
    <property type="evidence" value="ECO:0007669"/>
    <property type="project" value="UniProtKB-SubCell"/>
</dbReference>
<proteinExistence type="predicted"/>
<reference evidence="3" key="1">
    <citation type="submission" date="2020-10" db="EMBL/GenBank/DDBJ databases">
        <authorList>
            <person name="Gilroy R."/>
        </authorList>
    </citation>
    <scope>NUCLEOTIDE SEQUENCE</scope>
    <source>
        <strain evidence="3">ChiW16-3235</strain>
    </source>
</reference>
<dbReference type="InterPro" id="IPR032675">
    <property type="entry name" value="LRR_dom_sf"/>
</dbReference>
<dbReference type="InterPro" id="IPR053139">
    <property type="entry name" value="Surface_bspA-like"/>
</dbReference>
<dbReference type="SUPFAM" id="SSF52058">
    <property type="entry name" value="L domain-like"/>
    <property type="match status" value="1"/>
</dbReference>
<evidence type="ECO:0000313" key="3">
    <source>
        <dbReference type="EMBL" id="HIR67293.1"/>
    </source>
</evidence>
<comment type="subcellular location">
    <subcellularLocation>
        <location evidence="1">Cell envelope</location>
    </subcellularLocation>
</comment>
<feature type="chain" id="PRO_5038536850" evidence="2">
    <location>
        <begin position="24"/>
        <end position="917"/>
    </location>
</feature>
<dbReference type="NCBIfam" id="TIGR02543">
    <property type="entry name" value="List_Bact_rpt"/>
    <property type="match status" value="2"/>
</dbReference>
<dbReference type="Gene3D" id="2.60.40.4270">
    <property type="entry name" value="Listeria-Bacteroides repeat domain"/>
    <property type="match status" value="3"/>
</dbReference>
<sequence length="917" mass="96625">MNKRFFLISALAIGMSLSAAALAACGNDSGGDTPGTGSDGDSVYTVTFNSNGGSAVASVDVAAGQSINLDDYITDNNGESYFYGWYLDAELNQRAPAQFSPSSDVTLYAAWGAVELYTLSFDSCGGSAVEAQQYTAYEYLSRPADPQRDGYRFDGWYWDAQYSKEFIFKANTMLASDITVYAKWVKLYTLTFETNGGDAIESIVVEEGTDVSAPADPVRENYVFDGWFADESLTQPYTFGVLDSDATIYAAWHALSQNVQITFDLNSPVSGQQDTATGTGNEGAEIPDDGIVENFQSTVNSAFVEEGESPVYIFGGWSLDAVGMQPVGEYLPHSDSALTLYAQWTRAAGYVALTFADDENQLVIFVPKMQGVSDGQLAEISEFYGYDVTSFVSADGTVYDLTDATFNRDLSLAPAGNTQNFEFVLSSVTPGYMVTGFSGSETQLIIPSTYNGMPVTAVAESAFSGNTEITSVTLPDNVTYIGANAFGGCTALSGFAGGKYVKFVGEGAFAGSSVGTVAENGLVYFDGENRVLIGYRGSSASITIPSSVTTMAEGVFADNLTITSVTFANGSRLSAIPAQAFAGCVNLADINFSAAPLNSVGESAFEGCTALSSASLPSSVTEVGAYAFSGCTSLEEVSVAGVRTLGQYAFENCAFTTLDLTGLSLSVIPEGAFSGCASLESIVLPSVTSSIGANAFEACVSLVTVTVNAPENSRINQIGANAFSDCTSLRTVILFAGLSGDDAAQIGEGAFDGCASDLVIFVADGTPSYDVTSKWYDEENDAMPTYVDIYSQTYSSLSFLAADMRAPVIEISQSALKFSSSQMSAQTNLLEFVLSCGVTATDNATAAEDIVFSIDSVRRITPEDGETSDSSSQVGTVVEGENGIYDMTICGVYNIIIRATDRFGNSDFETIKIAIVV</sequence>
<organism evidence="3 4">
    <name type="scientific">Candidatus Coproplasma avicola</name>
    <dbReference type="NCBI Taxonomy" id="2840744"/>
    <lineage>
        <taxon>Bacteria</taxon>
        <taxon>Bacillati</taxon>
        <taxon>Bacillota</taxon>
        <taxon>Clostridia</taxon>
        <taxon>Eubacteriales</taxon>
        <taxon>Candidatus Coproplasma</taxon>
    </lineage>
</organism>
<protein>
    <submittedName>
        <fullName evidence="3">Leucine-rich repeat protein</fullName>
    </submittedName>
</protein>
<dbReference type="InterPro" id="IPR042229">
    <property type="entry name" value="Listeria/Bacterioides_rpt_sf"/>
</dbReference>
<accession>A0A9D1E6H5</accession>
<comment type="caution">
    <text evidence="3">The sequence shown here is derived from an EMBL/GenBank/DDBJ whole genome shotgun (WGS) entry which is preliminary data.</text>
</comment>
<dbReference type="Gene3D" id="3.80.10.10">
    <property type="entry name" value="Ribonuclease Inhibitor"/>
    <property type="match status" value="2"/>
</dbReference>
<reference evidence="3" key="2">
    <citation type="journal article" date="2021" name="PeerJ">
        <title>Extensive microbial diversity within the chicken gut microbiome revealed by metagenomics and culture.</title>
        <authorList>
            <person name="Gilroy R."/>
            <person name="Ravi A."/>
            <person name="Getino M."/>
            <person name="Pursley I."/>
            <person name="Horton D.L."/>
            <person name="Alikhan N.F."/>
            <person name="Baker D."/>
            <person name="Gharbi K."/>
            <person name="Hall N."/>
            <person name="Watson M."/>
            <person name="Adriaenssens E.M."/>
            <person name="Foster-Nyarko E."/>
            <person name="Jarju S."/>
            <person name="Secka A."/>
            <person name="Antonio M."/>
            <person name="Oren A."/>
            <person name="Chaudhuri R.R."/>
            <person name="La Ragione R."/>
            <person name="Hildebrand F."/>
            <person name="Pallen M.J."/>
        </authorList>
    </citation>
    <scope>NUCLEOTIDE SEQUENCE</scope>
    <source>
        <strain evidence="3">ChiW16-3235</strain>
    </source>
</reference>
<feature type="signal peptide" evidence="2">
    <location>
        <begin position="1"/>
        <end position="23"/>
    </location>
</feature>
<dbReference type="PANTHER" id="PTHR45661:SF3">
    <property type="entry name" value="IG-LIKE DOMAIN-CONTAINING PROTEIN"/>
    <property type="match status" value="1"/>
</dbReference>
<dbReference type="EMBL" id="DVHK01000093">
    <property type="protein sequence ID" value="HIR67293.1"/>
    <property type="molecule type" value="Genomic_DNA"/>
</dbReference>
<dbReference type="Pfam" id="PF09479">
    <property type="entry name" value="Flg_new"/>
    <property type="match status" value="3"/>
</dbReference>
<dbReference type="InterPro" id="IPR013378">
    <property type="entry name" value="InlB-like_B-rpt"/>
</dbReference>
<name>A0A9D1E6H5_9FIRM</name>
<gene>
    <name evidence="3" type="ORF">IAB94_04535</name>
</gene>
<evidence type="ECO:0000256" key="1">
    <source>
        <dbReference type="ARBA" id="ARBA00004196"/>
    </source>
</evidence>
<keyword evidence="2" id="KW-0732">Signal</keyword>
<dbReference type="AlphaFoldDB" id="A0A9D1E6H5"/>
<dbReference type="InterPro" id="IPR026906">
    <property type="entry name" value="LRR_5"/>
</dbReference>
<dbReference type="PROSITE" id="PS51257">
    <property type="entry name" value="PROKAR_LIPOPROTEIN"/>
    <property type="match status" value="1"/>
</dbReference>
<dbReference type="Proteomes" id="UP000823913">
    <property type="component" value="Unassembled WGS sequence"/>
</dbReference>
<dbReference type="Pfam" id="PF13306">
    <property type="entry name" value="LRR_5"/>
    <property type="match status" value="2"/>
</dbReference>